<accession>A0A2G3AHW4</accession>
<proteinExistence type="inferred from homology"/>
<dbReference type="GO" id="GO:0070182">
    <property type="term" value="F:DNA polymerase binding"/>
    <property type="evidence" value="ECO:0000318"/>
    <property type="project" value="GO_Central"/>
</dbReference>
<dbReference type="InterPro" id="IPR038090">
    <property type="entry name" value="Cdt1_C_WH_dom_sf"/>
</dbReference>
<organism evidence="5 6">
    <name type="scientific">Capsicum annuum</name>
    <name type="common">Capsicum pepper</name>
    <dbReference type="NCBI Taxonomy" id="4072"/>
    <lineage>
        <taxon>Eukaryota</taxon>
        <taxon>Viridiplantae</taxon>
        <taxon>Streptophyta</taxon>
        <taxon>Embryophyta</taxon>
        <taxon>Tracheophyta</taxon>
        <taxon>Spermatophyta</taxon>
        <taxon>Magnoliopsida</taxon>
        <taxon>eudicotyledons</taxon>
        <taxon>Gunneridae</taxon>
        <taxon>Pentapetalae</taxon>
        <taxon>asterids</taxon>
        <taxon>lamiids</taxon>
        <taxon>Solanales</taxon>
        <taxon>Solanaceae</taxon>
        <taxon>Solanoideae</taxon>
        <taxon>Capsiceae</taxon>
        <taxon>Capsicum</taxon>
    </lineage>
</organism>
<reference evidence="5 6" key="2">
    <citation type="journal article" date="2017" name="Genome Biol.">
        <title>New reference genome sequences of hot pepper reveal the massive evolution of plant disease-resistance genes by retroduplication.</title>
        <authorList>
            <person name="Kim S."/>
            <person name="Park J."/>
            <person name="Yeom S.I."/>
            <person name="Kim Y.M."/>
            <person name="Seo E."/>
            <person name="Kim K.T."/>
            <person name="Kim M.S."/>
            <person name="Lee J.M."/>
            <person name="Cheong K."/>
            <person name="Shin H.S."/>
            <person name="Kim S.B."/>
            <person name="Han K."/>
            <person name="Lee J."/>
            <person name="Park M."/>
            <person name="Lee H.A."/>
            <person name="Lee H.Y."/>
            <person name="Lee Y."/>
            <person name="Oh S."/>
            <person name="Lee J.H."/>
            <person name="Choi E."/>
            <person name="Choi E."/>
            <person name="Lee S.E."/>
            <person name="Jeon J."/>
            <person name="Kim H."/>
            <person name="Choi G."/>
            <person name="Song H."/>
            <person name="Lee J."/>
            <person name="Lee S.C."/>
            <person name="Kwon J.K."/>
            <person name="Lee H.Y."/>
            <person name="Koo N."/>
            <person name="Hong Y."/>
            <person name="Kim R.W."/>
            <person name="Kang W.H."/>
            <person name="Huh J.H."/>
            <person name="Kang B.C."/>
            <person name="Yang T.J."/>
            <person name="Lee Y.H."/>
            <person name="Bennetzen J.L."/>
            <person name="Choi D."/>
        </authorList>
    </citation>
    <scope>NUCLEOTIDE SEQUENCE [LARGE SCALE GENOMIC DNA]</scope>
    <source>
        <strain evidence="6">cv. CM334</strain>
    </source>
</reference>
<dbReference type="GO" id="GO:0071163">
    <property type="term" value="P:DNA replication preinitiation complex assembly"/>
    <property type="evidence" value="ECO:0000318"/>
    <property type="project" value="GO_Central"/>
</dbReference>
<dbReference type="InterPro" id="IPR014939">
    <property type="entry name" value="CDT1_Gemini-bd-like"/>
</dbReference>
<dbReference type="PANTHER" id="PTHR28637">
    <property type="entry name" value="DNA REPLICATION FACTOR CDT1"/>
    <property type="match status" value="1"/>
</dbReference>
<evidence type="ECO:0000259" key="4">
    <source>
        <dbReference type="SMART" id="SM01075"/>
    </source>
</evidence>
<dbReference type="AlphaFoldDB" id="A0A2G3AHW4"/>
<dbReference type="SUPFAM" id="SSF46785">
    <property type="entry name" value="Winged helix' DNA-binding domain"/>
    <property type="match status" value="1"/>
</dbReference>
<dbReference type="InterPro" id="IPR045173">
    <property type="entry name" value="Cdt1"/>
</dbReference>
<dbReference type="GO" id="GO:0000278">
    <property type="term" value="P:mitotic cell cycle"/>
    <property type="evidence" value="ECO:0000318"/>
    <property type="project" value="GO_Central"/>
</dbReference>
<dbReference type="SMART" id="SM01075">
    <property type="entry name" value="CDT1"/>
    <property type="match status" value="1"/>
</dbReference>
<keyword evidence="6" id="KW-1185">Reference proteome</keyword>
<dbReference type="Proteomes" id="UP000222542">
    <property type="component" value="Unassembled WGS sequence"/>
</dbReference>
<evidence type="ECO:0000256" key="2">
    <source>
        <dbReference type="ARBA" id="ARBA00023306"/>
    </source>
</evidence>
<sequence>MKLRIPDPTRCEISDPLDSSDKVKTPSVSESPAYKRKKRVNSVKLPEKTFTYSHLAQLKFILPEAIEIKKIIKYDERSCCMKPDLYITLNANAVDNNEKWKSNSSSLPLRKVFRSRLLDFFKSHPELVAVSHLSGSFRRSFSNRTSITGGKDGKEEDRVGLVPVSPVSIPLKVEGSTKKITVSCTDAPKLSSKQTSSMKYSSGGIVSASSPSCHLPAPPVIKAKKGNDGSMSAPETPMLEPPNKRRFMSPDDDPAELPMKLARHLSTRRFSTDDDILDILPENLLQSLTSIIPRIREKESEALAEQSSAISQDKRRKQMIARLPRLFDMIYFLFRSIKRSFMTKEELMHKVISGHLEITDRSEVEQKLILLQELAPEWIYEKPSSRGTILLFELEVPCWLEKGLVVFLYGHWAILPGELNFEVELGSSVIFSHSSRWHGCAGVLDVNKISNPHTIRSKLAEAK</sequence>
<dbReference type="PANTHER" id="PTHR28637:SF9">
    <property type="entry name" value="CDT1-LIKE PROTEIN A, CHLOROPLASTIC"/>
    <property type="match status" value="1"/>
</dbReference>
<evidence type="ECO:0000256" key="3">
    <source>
        <dbReference type="SAM" id="MobiDB-lite"/>
    </source>
</evidence>
<protein>
    <recommendedName>
        <fullName evidence="4">CDT1 Geminin-binding domain-containing protein</fullName>
    </recommendedName>
</protein>
<feature type="region of interest" description="Disordered" evidence="3">
    <location>
        <begin position="224"/>
        <end position="244"/>
    </location>
</feature>
<dbReference type="InterPro" id="IPR036390">
    <property type="entry name" value="WH_DNA-bd_sf"/>
</dbReference>
<evidence type="ECO:0000313" key="5">
    <source>
        <dbReference type="EMBL" id="PHT93753.1"/>
    </source>
</evidence>
<dbReference type="GO" id="GO:0005634">
    <property type="term" value="C:nucleus"/>
    <property type="evidence" value="ECO:0000318"/>
    <property type="project" value="GO_Central"/>
</dbReference>
<feature type="compositionally biased region" description="Basic and acidic residues" evidence="3">
    <location>
        <begin position="1"/>
        <end position="24"/>
    </location>
</feature>
<keyword evidence="2" id="KW-0131">Cell cycle</keyword>
<dbReference type="InterPro" id="IPR032054">
    <property type="entry name" value="Cdt1_C"/>
</dbReference>
<reference evidence="5 6" key="1">
    <citation type="journal article" date="2014" name="Nat. Genet.">
        <title>Genome sequence of the hot pepper provides insights into the evolution of pungency in Capsicum species.</title>
        <authorList>
            <person name="Kim S."/>
            <person name="Park M."/>
            <person name="Yeom S.I."/>
            <person name="Kim Y.M."/>
            <person name="Lee J.M."/>
            <person name="Lee H.A."/>
            <person name="Seo E."/>
            <person name="Choi J."/>
            <person name="Cheong K."/>
            <person name="Kim K.T."/>
            <person name="Jung K."/>
            <person name="Lee G.W."/>
            <person name="Oh S.K."/>
            <person name="Bae C."/>
            <person name="Kim S.B."/>
            <person name="Lee H.Y."/>
            <person name="Kim S.Y."/>
            <person name="Kim M.S."/>
            <person name="Kang B.C."/>
            <person name="Jo Y.D."/>
            <person name="Yang H.B."/>
            <person name="Jeong H.J."/>
            <person name="Kang W.H."/>
            <person name="Kwon J.K."/>
            <person name="Shin C."/>
            <person name="Lim J.Y."/>
            <person name="Park J.H."/>
            <person name="Huh J.H."/>
            <person name="Kim J.S."/>
            <person name="Kim B.D."/>
            <person name="Cohen O."/>
            <person name="Paran I."/>
            <person name="Suh M.C."/>
            <person name="Lee S.B."/>
            <person name="Kim Y.K."/>
            <person name="Shin Y."/>
            <person name="Noh S.J."/>
            <person name="Park J."/>
            <person name="Seo Y.S."/>
            <person name="Kwon S.Y."/>
            <person name="Kim H.A."/>
            <person name="Park J.M."/>
            <person name="Kim H.J."/>
            <person name="Choi S.B."/>
            <person name="Bosland P.W."/>
            <person name="Reeves G."/>
            <person name="Jo S.H."/>
            <person name="Lee B.W."/>
            <person name="Cho H.T."/>
            <person name="Choi H.S."/>
            <person name="Lee M.S."/>
            <person name="Yu Y."/>
            <person name="Do Choi Y."/>
            <person name="Park B.S."/>
            <person name="van Deynze A."/>
            <person name="Ashrafi H."/>
            <person name="Hill T."/>
            <person name="Kim W.T."/>
            <person name="Pai H.S."/>
            <person name="Ahn H.K."/>
            <person name="Yeam I."/>
            <person name="Giovannoni J.J."/>
            <person name="Rose J.K."/>
            <person name="Sorensen I."/>
            <person name="Lee S.J."/>
            <person name="Kim R.W."/>
            <person name="Choi I.Y."/>
            <person name="Choi B.S."/>
            <person name="Lim J.S."/>
            <person name="Lee Y.H."/>
            <person name="Choi D."/>
        </authorList>
    </citation>
    <scope>NUCLEOTIDE SEQUENCE [LARGE SCALE GENOMIC DNA]</scope>
    <source>
        <strain evidence="6">cv. CM334</strain>
    </source>
</reference>
<dbReference type="CDD" id="cd08767">
    <property type="entry name" value="Cdt1_c"/>
    <property type="match status" value="1"/>
</dbReference>
<dbReference type="EMBL" id="AYRZ02000001">
    <property type="protein sequence ID" value="PHT93753.1"/>
    <property type="molecule type" value="Genomic_DNA"/>
</dbReference>
<gene>
    <name evidence="5" type="ORF">T459_01635</name>
</gene>
<dbReference type="Pfam" id="PF16679">
    <property type="entry name" value="CDT1_C"/>
    <property type="match status" value="1"/>
</dbReference>
<dbReference type="GO" id="GO:0030174">
    <property type="term" value="P:regulation of DNA-templated DNA replication initiation"/>
    <property type="evidence" value="ECO:0000318"/>
    <property type="project" value="GO_Central"/>
</dbReference>
<dbReference type="GO" id="GO:0000076">
    <property type="term" value="P:DNA replication checkpoint signaling"/>
    <property type="evidence" value="ECO:0000318"/>
    <property type="project" value="GO_Central"/>
</dbReference>
<dbReference type="STRING" id="4072.A0A2G3AHW4"/>
<evidence type="ECO:0000256" key="1">
    <source>
        <dbReference type="ARBA" id="ARBA00008356"/>
    </source>
</evidence>
<comment type="similarity">
    <text evidence="1">Belongs to the Cdt1 family.</text>
</comment>
<evidence type="ECO:0000313" key="6">
    <source>
        <dbReference type="Proteomes" id="UP000222542"/>
    </source>
</evidence>
<dbReference type="GO" id="GO:0003677">
    <property type="term" value="F:DNA binding"/>
    <property type="evidence" value="ECO:0000318"/>
    <property type="project" value="GO_Central"/>
</dbReference>
<comment type="caution">
    <text evidence="5">The sequence shown here is derived from an EMBL/GenBank/DDBJ whole genome shotgun (WGS) entry which is preliminary data.</text>
</comment>
<dbReference type="Gramene" id="PHT93753">
    <property type="protein sequence ID" value="PHT93753"/>
    <property type="gene ID" value="T459_01635"/>
</dbReference>
<name>A0A2G3AHW4_CAPAN</name>
<feature type="domain" description="CDT1 Geminin-binding" evidence="4">
    <location>
        <begin position="13"/>
        <end position="135"/>
    </location>
</feature>
<dbReference type="Gene3D" id="1.10.10.1420">
    <property type="entry name" value="DNA replication factor Cdt1, C-terminal WH domain"/>
    <property type="match status" value="1"/>
</dbReference>
<feature type="region of interest" description="Disordered" evidence="3">
    <location>
        <begin position="1"/>
        <end position="32"/>
    </location>
</feature>